<evidence type="ECO:0000313" key="9">
    <source>
        <dbReference type="Proteomes" id="UP000763447"/>
    </source>
</evidence>
<name>A0ABX1L090_9LACO</name>
<keyword evidence="2" id="KW-0964">Secreted</keyword>
<organism evidence="8 9">
    <name type="scientific">Secundilactobacillus angelensis</name>
    <dbReference type="NCBI Taxonomy" id="2722706"/>
    <lineage>
        <taxon>Bacteria</taxon>
        <taxon>Bacillati</taxon>
        <taxon>Bacillota</taxon>
        <taxon>Bacilli</taxon>
        <taxon>Lactobacillales</taxon>
        <taxon>Lactobacillaceae</taxon>
        <taxon>Secundilactobacillus</taxon>
    </lineage>
</organism>
<comment type="caution">
    <text evidence="8">The sequence shown here is derived from an EMBL/GenBank/DDBJ whole genome shotgun (WGS) entry which is preliminary data.</text>
</comment>
<keyword evidence="6" id="KW-1133">Transmembrane helix</keyword>
<keyword evidence="1" id="KW-0134">Cell wall</keyword>
<evidence type="ECO:0000259" key="7">
    <source>
        <dbReference type="PROSITE" id="PS50847"/>
    </source>
</evidence>
<feature type="transmembrane region" description="Helical" evidence="6">
    <location>
        <begin position="407"/>
        <end position="425"/>
    </location>
</feature>
<feature type="compositionally biased region" description="Low complexity" evidence="5">
    <location>
        <begin position="293"/>
        <end position="307"/>
    </location>
</feature>
<dbReference type="NCBIfam" id="TIGR01167">
    <property type="entry name" value="LPXTG_anchor"/>
    <property type="match status" value="1"/>
</dbReference>
<evidence type="ECO:0000256" key="6">
    <source>
        <dbReference type="SAM" id="Phobius"/>
    </source>
</evidence>
<protein>
    <submittedName>
        <fullName evidence="8">LPXTG cell wall anchor domain-containing protein</fullName>
    </submittedName>
</protein>
<keyword evidence="6" id="KW-0472">Membrane</keyword>
<feature type="compositionally biased region" description="Polar residues" evidence="5">
    <location>
        <begin position="378"/>
        <end position="389"/>
    </location>
</feature>
<dbReference type="InterPro" id="IPR019931">
    <property type="entry name" value="LPXTG_anchor"/>
</dbReference>
<dbReference type="InterPro" id="IPR041558">
    <property type="entry name" value="MucBP_2"/>
</dbReference>
<accession>A0ABX1L090</accession>
<proteinExistence type="predicted"/>
<evidence type="ECO:0000256" key="4">
    <source>
        <dbReference type="ARBA" id="ARBA00023088"/>
    </source>
</evidence>
<evidence type="ECO:0000256" key="1">
    <source>
        <dbReference type="ARBA" id="ARBA00022512"/>
    </source>
</evidence>
<dbReference type="EMBL" id="JAAXLJ010000014">
    <property type="protein sequence ID" value="NLR18907.1"/>
    <property type="molecule type" value="Genomic_DNA"/>
</dbReference>
<keyword evidence="4" id="KW-0572">Peptidoglycan-anchor</keyword>
<dbReference type="PROSITE" id="PS50847">
    <property type="entry name" value="GRAM_POS_ANCHORING"/>
    <property type="match status" value="1"/>
</dbReference>
<evidence type="ECO:0000256" key="2">
    <source>
        <dbReference type="ARBA" id="ARBA00022525"/>
    </source>
</evidence>
<dbReference type="Pfam" id="PF00746">
    <property type="entry name" value="Gram_pos_anchor"/>
    <property type="match status" value="1"/>
</dbReference>
<keyword evidence="6" id="KW-0812">Transmembrane</keyword>
<dbReference type="RefSeq" id="WP_168925510.1">
    <property type="nucleotide sequence ID" value="NZ_JAAXLJ010000014.1"/>
</dbReference>
<feature type="non-terminal residue" evidence="8">
    <location>
        <position position="1"/>
    </location>
</feature>
<dbReference type="Pfam" id="PF17965">
    <property type="entry name" value="MucBP_2"/>
    <property type="match status" value="1"/>
</dbReference>
<evidence type="ECO:0000256" key="3">
    <source>
        <dbReference type="ARBA" id="ARBA00022729"/>
    </source>
</evidence>
<evidence type="ECO:0000313" key="8">
    <source>
        <dbReference type="EMBL" id="NLR18907.1"/>
    </source>
</evidence>
<keyword evidence="9" id="KW-1185">Reference proteome</keyword>
<reference evidence="8 9" key="1">
    <citation type="submission" date="2020-04" db="EMBL/GenBank/DDBJ databases">
        <title>A novel species of genus Lactobacillus that was isolated from fermented food Zha-chili.</title>
        <authorList>
            <person name="Zhang Z."/>
        </authorList>
    </citation>
    <scope>NUCLEOTIDE SEQUENCE [LARGE SCALE GENOMIC DNA]</scope>
    <source>
        <strain evidence="9">HBUAS51383</strain>
    </source>
</reference>
<keyword evidence="3" id="KW-0732">Signal</keyword>
<feature type="region of interest" description="Disordered" evidence="5">
    <location>
        <begin position="282"/>
        <end position="400"/>
    </location>
</feature>
<feature type="compositionally biased region" description="Polar residues" evidence="5">
    <location>
        <begin position="337"/>
        <end position="367"/>
    </location>
</feature>
<dbReference type="Proteomes" id="UP000763447">
    <property type="component" value="Unassembled WGS sequence"/>
</dbReference>
<gene>
    <name evidence="8" type="ORF">HC026_08210</name>
</gene>
<feature type="domain" description="Gram-positive cocci surface proteins LPxTG" evidence="7">
    <location>
        <begin position="398"/>
        <end position="435"/>
    </location>
</feature>
<sequence length="435" mass="45750">DGTVDYQPAFEAQQDLLNQGYTLKKGNNNGLANAKTTYDHGDAATPTYVVVLSKIKNVKVPTTLIPTDDQGNAIPNKPSTTVSDYPGTIVTVPTIPGYTATTDTVTIPANRDDTVNVVYTPNPQSIKVQFVDDKGTDLGAVTLSGVSDANVDYSGAFAKEQELLNQGYTPSKGDNNGLVSASKTFNQYGKTPTYIVELSHVEGVEIDKVPTDNVPFANQYTVNFVTPSGTVVGTTSVVGNPGNNFNVAGNVPNGYQLVNTGEGIVKIPNDQNPAQPINVMVVVPVGPSGGGSTDVTPDNPETDTTTPTDDDDVNTDGADHNTVTPSDSVDNHITAGNPDNNTVATNQGQNATNQSARSNQTSHSDAQSELAYQESRAAVTQSQQTSNSGVAGDKSASLPQTSEQNSSFWALLGLGLMSMLSLLGFTKQKKREDEK</sequence>
<evidence type="ECO:0000256" key="5">
    <source>
        <dbReference type="SAM" id="MobiDB-lite"/>
    </source>
</evidence>